<dbReference type="GO" id="GO:0006412">
    <property type="term" value="P:translation"/>
    <property type="evidence" value="ECO:0007669"/>
    <property type="project" value="TreeGrafter"/>
</dbReference>
<evidence type="ECO:0000256" key="1">
    <source>
        <dbReference type="ARBA" id="ARBA00006767"/>
    </source>
</evidence>
<proteinExistence type="inferred from homology"/>
<dbReference type="CDD" id="cd05688">
    <property type="entry name" value="S1_RPS1_repeat_ec3"/>
    <property type="match status" value="1"/>
</dbReference>
<dbReference type="OrthoDB" id="9804077at2"/>
<name>A0A833HL41_9FIRM</name>
<evidence type="ECO:0000256" key="2">
    <source>
        <dbReference type="ARBA" id="ARBA00022980"/>
    </source>
</evidence>
<accession>A0A833HL41</accession>
<keyword evidence="2 5" id="KW-0689">Ribosomal protein</keyword>
<reference evidence="5 6" key="1">
    <citation type="submission" date="2019-10" db="EMBL/GenBank/DDBJ databases">
        <title>Alkaliphilus serpentinus sp. nov. and Alkaliphilus pronyensis sp. nov., two novel anaerobic alkaliphilic species isolated from the serpentinized-hosted hydrothermal field of the Prony Bay (New Caledonia).</title>
        <authorList>
            <person name="Postec A."/>
        </authorList>
    </citation>
    <scope>NUCLEOTIDE SEQUENCE [LARGE SCALE GENOMIC DNA]</scope>
    <source>
        <strain evidence="5 6">LacT</strain>
    </source>
</reference>
<dbReference type="Proteomes" id="UP000465601">
    <property type="component" value="Unassembled WGS sequence"/>
</dbReference>
<dbReference type="FunFam" id="2.40.50.140:FF:000051">
    <property type="entry name" value="RNA-binding transcriptional accessory protein"/>
    <property type="match status" value="2"/>
</dbReference>
<dbReference type="AlphaFoldDB" id="A0A833HL41"/>
<comment type="caution">
    <text evidence="5">The sequence shown here is derived from an EMBL/GenBank/DDBJ whole genome shotgun (WGS) entry which is preliminary data.</text>
</comment>
<dbReference type="InterPro" id="IPR012340">
    <property type="entry name" value="NA-bd_OB-fold"/>
</dbReference>
<dbReference type="CDD" id="cd05687">
    <property type="entry name" value="S1_RPS1_repeat_ec1_hs1"/>
    <property type="match status" value="1"/>
</dbReference>
<protein>
    <submittedName>
        <fullName evidence="5">30S ribosomal protein S1</fullName>
    </submittedName>
</protein>
<keyword evidence="3" id="KW-0687">Ribonucleoprotein</keyword>
<evidence type="ECO:0000259" key="4">
    <source>
        <dbReference type="PROSITE" id="PS50126"/>
    </source>
</evidence>
<evidence type="ECO:0000256" key="3">
    <source>
        <dbReference type="ARBA" id="ARBA00023274"/>
    </source>
</evidence>
<dbReference type="InterPro" id="IPR035104">
    <property type="entry name" value="Ribosomal_protein_S1-like"/>
</dbReference>
<dbReference type="GO" id="GO:0003735">
    <property type="term" value="F:structural constituent of ribosome"/>
    <property type="evidence" value="ECO:0007669"/>
    <property type="project" value="TreeGrafter"/>
</dbReference>
<sequence>MSNDMQNYMEEIEKSMVRLHRGDIVTGKVINVTDNEIMVNVGYKSDGVIPRDEISNEPNVNPRSLANIGDEIKVLVMKLDDGEGNLLLSKKRVDVQKGWDDIEKIHETNALMETKVIEVVKGGLISISRGIRCFIPASQVSDTYVENLEAFIGKTFNTKVLEFDRRKNKVVLSRKVVLTQEREELKKEILKTIEVGKRVTGEVKNITNFGAFVDIGGIDGLIHISDMAWNRVKHPSDVLKVGEKVEVEILDFNKETEKLSLGLKQTQPQPWDLIDEKYKIGDIVEGKVVRMVDYGAFVELEAGLDGLVHISEISDKYIQKPAQELEIGQIVMVKILDIDAEQKRISLSITAANKVEDPEETQLVTDDQVTIGDVINTLPEENKES</sequence>
<dbReference type="PROSITE" id="PS50126">
    <property type="entry name" value="S1"/>
    <property type="match status" value="4"/>
</dbReference>
<feature type="domain" description="S1 motif" evidence="4">
    <location>
        <begin position="196"/>
        <end position="264"/>
    </location>
</feature>
<dbReference type="InterPro" id="IPR050437">
    <property type="entry name" value="Ribos_protein_bS1-like"/>
</dbReference>
<feature type="domain" description="S1 motif" evidence="4">
    <location>
        <begin position="281"/>
        <end position="350"/>
    </location>
</feature>
<organism evidence="5 6">
    <name type="scientific">Alkaliphilus serpentinus</name>
    <dbReference type="NCBI Taxonomy" id="1482731"/>
    <lineage>
        <taxon>Bacteria</taxon>
        <taxon>Bacillati</taxon>
        <taxon>Bacillota</taxon>
        <taxon>Clostridia</taxon>
        <taxon>Peptostreptococcales</taxon>
        <taxon>Natronincolaceae</taxon>
        <taxon>Alkaliphilus</taxon>
    </lineage>
</organism>
<dbReference type="NCBIfam" id="NF005208">
    <property type="entry name" value="PRK06676.1"/>
    <property type="match status" value="1"/>
</dbReference>
<comment type="similarity">
    <text evidence="1">Belongs to the bacterial ribosomal protein bS1 family.</text>
</comment>
<dbReference type="Pfam" id="PF00575">
    <property type="entry name" value="S1"/>
    <property type="match status" value="4"/>
</dbReference>
<dbReference type="Gene3D" id="2.40.50.140">
    <property type="entry name" value="Nucleic acid-binding proteins"/>
    <property type="match status" value="4"/>
</dbReference>
<keyword evidence="6" id="KW-1185">Reference proteome</keyword>
<evidence type="ECO:0000313" key="5">
    <source>
        <dbReference type="EMBL" id="KAB3524947.1"/>
    </source>
</evidence>
<dbReference type="CDD" id="cd04465">
    <property type="entry name" value="S1_RPS1_repeat_ec2_hs2"/>
    <property type="match status" value="1"/>
</dbReference>
<dbReference type="PANTHER" id="PTHR10724">
    <property type="entry name" value="30S RIBOSOMAL PROTEIN S1"/>
    <property type="match status" value="1"/>
</dbReference>
<dbReference type="GO" id="GO:0003729">
    <property type="term" value="F:mRNA binding"/>
    <property type="evidence" value="ECO:0007669"/>
    <property type="project" value="TreeGrafter"/>
</dbReference>
<feature type="domain" description="S1 motif" evidence="4">
    <location>
        <begin position="22"/>
        <end position="91"/>
    </location>
</feature>
<dbReference type="RefSeq" id="WP_151867246.1">
    <property type="nucleotide sequence ID" value="NZ_WBZB01000069.1"/>
</dbReference>
<evidence type="ECO:0000313" key="6">
    <source>
        <dbReference type="Proteomes" id="UP000465601"/>
    </source>
</evidence>
<dbReference type="EMBL" id="WBZB01000069">
    <property type="protein sequence ID" value="KAB3524947.1"/>
    <property type="molecule type" value="Genomic_DNA"/>
</dbReference>
<dbReference type="PRINTS" id="PR00681">
    <property type="entry name" value="RIBOSOMALS1"/>
</dbReference>
<dbReference type="GO" id="GO:0022627">
    <property type="term" value="C:cytosolic small ribosomal subunit"/>
    <property type="evidence" value="ECO:0007669"/>
    <property type="project" value="TreeGrafter"/>
</dbReference>
<gene>
    <name evidence="5" type="primary">rpsA</name>
    <name evidence="5" type="ORF">F8153_15435</name>
</gene>
<dbReference type="SUPFAM" id="SSF50249">
    <property type="entry name" value="Nucleic acid-binding proteins"/>
    <property type="match status" value="4"/>
</dbReference>
<feature type="domain" description="S1 motif" evidence="4">
    <location>
        <begin position="93"/>
        <end position="175"/>
    </location>
</feature>
<dbReference type="SMART" id="SM00316">
    <property type="entry name" value="S1"/>
    <property type="match status" value="4"/>
</dbReference>
<dbReference type="PANTHER" id="PTHR10724:SF7">
    <property type="entry name" value="SMALL RIBOSOMAL SUBUNIT PROTEIN BS1C"/>
    <property type="match status" value="1"/>
</dbReference>
<dbReference type="InterPro" id="IPR003029">
    <property type="entry name" value="S1_domain"/>
</dbReference>